<evidence type="ECO:0000256" key="2">
    <source>
        <dbReference type="ARBA" id="ARBA00023015"/>
    </source>
</evidence>
<dbReference type="SUPFAM" id="SSF88659">
    <property type="entry name" value="Sigma3 and sigma4 domains of RNA polymerase sigma factors"/>
    <property type="match status" value="1"/>
</dbReference>
<dbReference type="InterPro" id="IPR007627">
    <property type="entry name" value="RNA_pol_sigma70_r2"/>
</dbReference>
<proteinExistence type="inferred from homology"/>
<reference evidence="7" key="1">
    <citation type="journal article" date="2021" name="PeerJ">
        <title>Extensive microbial diversity within the chicken gut microbiome revealed by metagenomics and culture.</title>
        <authorList>
            <person name="Gilroy R."/>
            <person name="Ravi A."/>
            <person name="Getino M."/>
            <person name="Pursley I."/>
            <person name="Horton D.L."/>
            <person name="Alikhan N.F."/>
            <person name="Baker D."/>
            <person name="Gharbi K."/>
            <person name="Hall N."/>
            <person name="Watson M."/>
            <person name="Adriaenssens E.M."/>
            <person name="Foster-Nyarko E."/>
            <person name="Jarju S."/>
            <person name="Secka A."/>
            <person name="Antonio M."/>
            <person name="Oren A."/>
            <person name="Chaudhuri R.R."/>
            <person name="La Ragione R."/>
            <person name="Hildebrand F."/>
            <person name="Pallen M.J."/>
        </authorList>
    </citation>
    <scope>NUCLEOTIDE SEQUENCE</scope>
    <source>
        <strain evidence="7">CHK55-1828</strain>
    </source>
</reference>
<dbReference type="InterPro" id="IPR013324">
    <property type="entry name" value="RNA_pol_sigma_r3/r4-like"/>
</dbReference>
<dbReference type="GO" id="GO:0003677">
    <property type="term" value="F:DNA binding"/>
    <property type="evidence" value="ECO:0007669"/>
    <property type="project" value="InterPro"/>
</dbReference>
<keyword evidence="2" id="KW-0805">Transcription regulation</keyword>
<keyword evidence="3" id="KW-0731">Sigma factor</keyword>
<evidence type="ECO:0000259" key="5">
    <source>
        <dbReference type="Pfam" id="PF04542"/>
    </source>
</evidence>
<keyword evidence="4" id="KW-0804">Transcription</keyword>
<dbReference type="PANTHER" id="PTHR43133">
    <property type="entry name" value="RNA POLYMERASE ECF-TYPE SIGMA FACTO"/>
    <property type="match status" value="1"/>
</dbReference>
<dbReference type="SUPFAM" id="SSF88946">
    <property type="entry name" value="Sigma2 domain of RNA polymerase sigma factors"/>
    <property type="match status" value="1"/>
</dbReference>
<dbReference type="Pfam" id="PF08281">
    <property type="entry name" value="Sigma70_r4_2"/>
    <property type="match status" value="1"/>
</dbReference>
<dbReference type="Gene3D" id="1.10.1740.10">
    <property type="match status" value="1"/>
</dbReference>
<dbReference type="InterPro" id="IPR039425">
    <property type="entry name" value="RNA_pol_sigma-70-like"/>
</dbReference>
<dbReference type="Pfam" id="PF04542">
    <property type="entry name" value="Sigma70_r2"/>
    <property type="match status" value="1"/>
</dbReference>
<accession>A0A921HYC0</accession>
<dbReference type="NCBIfam" id="TIGR02937">
    <property type="entry name" value="sigma70-ECF"/>
    <property type="match status" value="1"/>
</dbReference>
<comment type="similarity">
    <text evidence="1">Belongs to the sigma-70 factor family. ECF subfamily.</text>
</comment>
<dbReference type="RefSeq" id="WP_022020849.1">
    <property type="nucleotide sequence ID" value="NZ_CAUDDV010000006.1"/>
</dbReference>
<dbReference type="InterPro" id="IPR036388">
    <property type="entry name" value="WH-like_DNA-bd_sf"/>
</dbReference>
<dbReference type="Gene3D" id="1.10.10.10">
    <property type="entry name" value="Winged helix-like DNA-binding domain superfamily/Winged helix DNA-binding domain"/>
    <property type="match status" value="1"/>
</dbReference>
<evidence type="ECO:0000313" key="7">
    <source>
        <dbReference type="EMBL" id="HJF92061.1"/>
    </source>
</evidence>
<organism evidence="7 8">
    <name type="scientific">Mediterranea massiliensis</name>
    <dbReference type="NCBI Taxonomy" id="1841865"/>
    <lineage>
        <taxon>Bacteria</taxon>
        <taxon>Pseudomonadati</taxon>
        <taxon>Bacteroidota</taxon>
        <taxon>Bacteroidia</taxon>
        <taxon>Bacteroidales</taxon>
        <taxon>Bacteroidaceae</taxon>
        <taxon>Mediterranea</taxon>
    </lineage>
</organism>
<evidence type="ECO:0000256" key="4">
    <source>
        <dbReference type="ARBA" id="ARBA00023163"/>
    </source>
</evidence>
<dbReference type="CDD" id="cd06171">
    <property type="entry name" value="Sigma70_r4"/>
    <property type="match status" value="1"/>
</dbReference>
<protein>
    <submittedName>
        <fullName evidence="7">RNA polymerase sigma factor</fullName>
    </submittedName>
</protein>
<evidence type="ECO:0000259" key="6">
    <source>
        <dbReference type="Pfam" id="PF08281"/>
    </source>
</evidence>
<dbReference type="AlphaFoldDB" id="A0A921HYC0"/>
<dbReference type="PANTHER" id="PTHR43133:SF51">
    <property type="entry name" value="RNA POLYMERASE SIGMA FACTOR"/>
    <property type="match status" value="1"/>
</dbReference>
<evidence type="ECO:0000256" key="3">
    <source>
        <dbReference type="ARBA" id="ARBA00023082"/>
    </source>
</evidence>
<dbReference type="InterPro" id="IPR014284">
    <property type="entry name" value="RNA_pol_sigma-70_dom"/>
</dbReference>
<feature type="domain" description="RNA polymerase sigma factor 70 region 4 type 2" evidence="6">
    <location>
        <begin position="126"/>
        <end position="176"/>
    </location>
</feature>
<sequence length="184" mass="21806">MNTPYNEREVLALLQDEKTQRRGFEMIVAQYSEQLYWQIRRMVYSHEDANDLLQNTFIKAWTNIDYFRGDAKLSTWLYRIALNECLTFLNKQRAQATVSLDDPEADVLQKLESDPYFSGDKIQTTLQKALLTLPEKQRMVFNLKYYQEMKYEEMSEIFGTSVGALKASYHHAVKKIEKFFEDEL</sequence>
<dbReference type="GO" id="GO:0016987">
    <property type="term" value="F:sigma factor activity"/>
    <property type="evidence" value="ECO:0007669"/>
    <property type="project" value="UniProtKB-KW"/>
</dbReference>
<reference evidence="7" key="2">
    <citation type="submission" date="2021-09" db="EMBL/GenBank/DDBJ databases">
        <authorList>
            <person name="Gilroy R."/>
        </authorList>
    </citation>
    <scope>NUCLEOTIDE SEQUENCE</scope>
    <source>
        <strain evidence="7">CHK55-1828</strain>
    </source>
</reference>
<dbReference type="GO" id="GO:0006352">
    <property type="term" value="P:DNA-templated transcription initiation"/>
    <property type="evidence" value="ECO:0007669"/>
    <property type="project" value="InterPro"/>
</dbReference>
<dbReference type="InterPro" id="IPR013249">
    <property type="entry name" value="RNA_pol_sigma70_r4_t2"/>
</dbReference>
<evidence type="ECO:0000313" key="8">
    <source>
        <dbReference type="Proteomes" id="UP000717835"/>
    </source>
</evidence>
<evidence type="ECO:0000256" key="1">
    <source>
        <dbReference type="ARBA" id="ARBA00010641"/>
    </source>
</evidence>
<comment type="caution">
    <text evidence="7">The sequence shown here is derived from an EMBL/GenBank/DDBJ whole genome shotgun (WGS) entry which is preliminary data.</text>
</comment>
<dbReference type="EMBL" id="DYVX01000054">
    <property type="protein sequence ID" value="HJF92061.1"/>
    <property type="molecule type" value="Genomic_DNA"/>
</dbReference>
<name>A0A921HYC0_9BACT</name>
<feature type="domain" description="RNA polymerase sigma-70 region 2" evidence="5">
    <location>
        <begin position="28"/>
        <end position="93"/>
    </location>
</feature>
<dbReference type="InterPro" id="IPR013325">
    <property type="entry name" value="RNA_pol_sigma_r2"/>
</dbReference>
<dbReference type="Proteomes" id="UP000717835">
    <property type="component" value="Unassembled WGS sequence"/>
</dbReference>
<gene>
    <name evidence="7" type="ORF">K8W02_06715</name>
</gene>